<dbReference type="PANTHER" id="PTHR13096:SF8">
    <property type="entry name" value="RIBOSOMAL OXYGENASE 1"/>
    <property type="match status" value="1"/>
</dbReference>
<sequence length="211" mass="23342">MDATQHRKLAGEAIARLSAALLPHWQPTGMRFAHLPSALDAQWTAALPLPRADEAAGPVTLIDDDGADFQREADADTLAREYAARPRTRVMESLHTQSDGWHALTTLHLSRMLRQRVSCSIFESLPQDRTAGRHYDEWDGLIVQVRGAKDWRIGPDPDQANRVTTRPGDVLLLPRGVLHDVTTPQHSVHVLLAITDRPLEGHPTPPHQSAA</sequence>
<proteinExistence type="predicted"/>
<name>A0A6N9UAA8_STRHA</name>
<evidence type="ECO:0000313" key="5">
    <source>
        <dbReference type="EMBL" id="NEA20684.1"/>
    </source>
</evidence>
<keyword evidence="3" id="KW-0408">Iron</keyword>
<dbReference type="GO" id="GO:0046872">
    <property type="term" value="F:metal ion binding"/>
    <property type="evidence" value="ECO:0007669"/>
    <property type="project" value="UniProtKB-KW"/>
</dbReference>
<evidence type="ECO:0000256" key="3">
    <source>
        <dbReference type="ARBA" id="ARBA00023004"/>
    </source>
</evidence>
<reference evidence="5 6" key="1">
    <citation type="submission" date="2020-01" db="EMBL/GenBank/DDBJ databases">
        <title>Insect and environment-associated Actinomycetes.</title>
        <authorList>
            <person name="Currrie C."/>
            <person name="Chevrette M."/>
            <person name="Carlson C."/>
            <person name="Stubbendieck R."/>
            <person name="Wendt-Pienkowski E."/>
        </authorList>
    </citation>
    <scope>NUCLEOTIDE SEQUENCE [LARGE SCALE GENOMIC DNA]</scope>
    <source>
        <strain evidence="5 6">SID11342</strain>
    </source>
</reference>
<dbReference type="SUPFAM" id="SSF51197">
    <property type="entry name" value="Clavaminate synthase-like"/>
    <property type="match status" value="1"/>
</dbReference>
<dbReference type="RefSeq" id="WP_164350608.1">
    <property type="nucleotide sequence ID" value="NZ_JAAGLQ010000746.1"/>
</dbReference>
<accession>A0A6N9UAA8</accession>
<feature type="domain" description="JmjC" evidence="4">
    <location>
        <begin position="112"/>
        <end position="193"/>
    </location>
</feature>
<keyword evidence="2" id="KW-0479">Metal-binding</keyword>
<dbReference type="Gene3D" id="2.60.120.650">
    <property type="entry name" value="Cupin"/>
    <property type="match status" value="1"/>
</dbReference>
<evidence type="ECO:0000256" key="1">
    <source>
        <dbReference type="ARBA" id="ARBA00001954"/>
    </source>
</evidence>
<dbReference type="Proteomes" id="UP000471293">
    <property type="component" value="Unassembled WGS sequence"/>
</dbReference>
<dbReference type="Pfam" id="PF08007">
    <property type="entry name" value="JmjC_2"/>
    <property type="match status" value="1"/>
</dbReference>
<evidence type="ECO:0000313" key="6">
    <source>
        <dbReference type="Proteomes" id="UP000471293"/>
    </source>
</evidence>
<dbReference type="PANTHER" id="PTHR13096">
    <property type="entry name" value="MINA53 MYC INDUCED NUCLEAR ANTIGEN"/>
    <property type="match status" value="1"/>
</dbReference>
<protein>
    <recommendedName>
        <fullName evidence="4">JmjC domain-containing protein</fullName>
    </recommendedName>
</protein>
<gene>
    <name evidence="5" type="ORF">G3I29_35650</name>
</gene>
<dbReference type="AlphaFoldDB" id="A0A6N9UAA8"/>
<dbReference type="EMBL" id="JAAGLQ010000746">
    <property type="protein sequence ID" value="NEA20684.1"/>
    <property type="molecule type" value="Genomic_DNA"/>
</dbReference>
<dbReference type="InterPro" id="IPR003347">
    <property type="entry name" value="JmjC_dom"/>
</dbReference>
<comment type="caution">
    <text evidence="5">The sequence shown here is derived from an EMBL/GenBank/DDBJ whole genome shotgun (WGS) entry which is preliminary data.</text>
</comment>
<evidence type="ECO:0000259" key="4">
    <source>
        <dbReference type="Pfam" id="PF08007"/>
    </source>
</evidence>
<evidence type="ECO:0000256" key="2">
    <source>
        <dbReference type="ARBA" id="ARBA00022723"/>
    </source>
</evidence>
<dbReference type="InterPro" id="IPR039994">
    <property type="entry name" value="NO66-like"/>
</dbReference>
<comment type="cofactor">
    <cofactor evidence="1">
        <name>Fe(2+)</name>
        <dbReference type="ChEBI" id="CHEBI:29033"/>
    </cofactor>
</comment>
<organism evidence="5 6">
    <name type="scientific">Streptomyces halstedii</name>
    <dbReference type="NCBI Taxonomy" id="1944"/>
    <lineage>
        <taxon>Bacteria</taxon>
        <taxon>Bacillati</taxon>
        <taxon>Actinomycetota</taxon>
        <taxon>Actinomycetes</taxon>
        <taxon>Kitasatosporales</taxon>
        <taxon>Streptomycetaceae</taxon>
        <taxon>Streptomyces</taxon>
    </lineage>
</organism>